<sequence>MKNFNLVIVVVVACIFLRGCEFFALSFAPEKQPLEKNSELTAHAHKVFWDTLHKGDYLNISKPMTLLKASYLQDPHNAKVAAHIGFLHAWRLSERRRLKNIPPQITDDAVLARKYFGEAVKLDPKDARYLGFHSSMLMSEGNIHNDEYLTRKGYFQGLESIDSWPQFNLFTIGYSMSLKDYTDPRFAEALEMQWENIDVCIDAKVDRKNPDLSQYFHLEFSEKRENYKRACWNTWIAPYNFQGFFMNHGDMLVKKGDPETAKKIYQIATKQSGFKTWPYKDVLIRRIVNAEKNVNQFRQKINNSDKIKENSIMINTPFSCMACHEKS</sequence>
<keyword evidence="1" id="KW-0175">Coiled coil</keyword>
<dbReference type="AlphaFoldDB" id="A0A382MJH1"/>
<evidence type="ECO:0000256" key="1">
    <source>
        <dbReference type="SAM" id="Coils"/>
    </source>
</evidence>
<proteinExistence type="predicted"/>
<protein>
    <submittedName>
        <fullName evidence="2">Uncharacterized protein</fullName>
    </submittedName>
</protein>
<feature type="coiled-coil region" evidence="1">
    <location>
        <begin position="280"/>
        <end position="307"/>
    </location>
</feature>
<name>A0A382MJH1_9ZZZZ</name>
<evidence type="ECO:0000313" key="2">
    <source>
        <dbReference type="EMBL" id="SVC47411.1"/>
    </source>
</evidence>
<dbReference type="EMBL" id="UINC01093191">
    <property type="protein sequence ID" value="SVC47411.1"/>
    <property type="molecule type" value="Genomic_DNA"/>
</dbReference>
<gene>
    <name evidence="2" type="ORF">METZ01_LOCUS300265</name>
</gene>
<organism evidence="2">
    <name type="scientific">marine metagenome</name>
    <dbReference type="NCBI Taxonomy" id="408172"/>
    <lineage>
        <taxon>unclassified sequences</taxon>
        <taxon>metagenomes</taxon>
        <taxon>ecological metagenomes</taxon>
    </lineage>
</organism>
<reference evidence="2" key="1">
    <citation type="submission" date="2018-05" db="EMBL/GenBank/DDBJ databases">
        <authorList>
            <person name="Lanie J.A."/>
            <person name="Ng W.-L."/>
            <person name="Kazmierczak K.M."/>
            <person name="Andrzejewski T.M."/>
            <person name="Davidsen T.M."/>
            <person name="Wayne K.J."/>
            <person name="Tettelin H."/>
            <person name="Glass J.I."/>
            <person name="Rusch D."/>
            <person name="Podicherti R."/>
            <person name="Tsui H.-C.T."/>
            <person name="Winkler M.E."/>
        </authorList>
    </citation>
    <scope>NUCLEOTIDE SEQUENCE</scope>
</reference>
<accession>A0A382MJH1</accession>